<dbReference type="SUPFAM" id="SSF52540">
    <property type="entry name" value="P-loop containing nucleoside triphosphate hydrolases"/>
    <property type="match status" value="1"/>
</dbReference>
<reference evidence="13 14" key="1">
    <citation type="journal article" date="2015" name="Nature">
        <title>rRNA introns, odd ribosomes, and small enigmatic genomes across a large radiation of phyla.</title>
        <authorList>
            <person name="Brown C.T."/>
            <person name="Hug L.A."/>
            <person name="Thomas B.C."/>
            <person name="Sharon I."/>
            <person name="Castelle C.J."/>
            <person name="Singh A."/>
            <person name="Wilkins M.J."/>
            <person name="Williams K.H."/>
            <person name="Banfield J.F."/>
        </authorList>
    </citation>
    <scope>NUCLEOTIDE SEQUENCE [LARGE SCALE GENOMIC DNA]</scope>
</reference>
<organism evidence="13 14">
    <name type="scientific">Candidatus Beckwithbacteria bacterium GW2011_GWB1_47_15</name>
    <dbReference type="NCBI Taxonomy" id="1618371"/>
    <lineage>
        <taxon>Bacteria</taxon>
        <taxon>Candidatus Beckwithiibacteriota</taxon>
    </lineage>
</organism>
<keyword evidence="2 9" id="KW-0547">Nucleotide-binding</keyword>
<dbReference type="InterPro" id="IPR027417">
    <property type="entry name" value="P-loop_NTPase"/>
</dbReference>
<dbReference type="PANTHER" id="PTHR46425:SF1">
    <property type="entry name" value="TRANSCRIPTION TERMINATION FACTOR RHO"/>
    <property type="match status" value="1"/>
</dbReference>
<comment type="similarity">
    <text evidence="9 11">Belongs to the Rho family.</text>
</comment>
<evidence type="ECO:0000259" key="12">
    <source>
        <dbReference type="PROSITE" id="PS51856"/>
    </source>
</evidence>
<dbReference type="NCBIfam" id="NF006886">
    <property type="entry name" value="PRK09376.1"/>
    <property type="match status" value="1"/>
</dbReference>
<dbReference type="Pfam" id="PF07497">
    <property type="entry name" value="Rho_RNA_bind"/>
    <property type="match status" value="1"/>
</dbReference>
<comment type="function">
    <text evidence="9">Facilitates transcription termination by a mechanism that involves Rho binding to the nascent RNA, activation of Rho's RNA-dependent ATPase activity, and release of the mRNA from the DNA template.</text>
</comment>
<evidence type="ECO:0000256" key="9">
    <source>
        <dbReference type="HAMAP-Rule" id="MF_01884"/>
    </source>
</evidence>
<keyword evidence="6 9" id="KW-0694">RNA-binding</keyword>
<dbReference type="Pfam" id="PF00006">
    <property type="entry name" value="ATP-synt_ab"/>
    <property type="match status" value="1"/>
</dbReference>
<dbReference type="EMBL" id="LCNT01000004">
    <property type="protein sequence ID" value="KKU61118.1"/>
    <property type="molecule type" value="Genomic_DNA"/>
</dbReference>
<keyword evidence="7 9" id="KW-0805">Transcription regulation</keyword>
<dbReference type="PROSITE" id="PS51856">
    <property type="entry name" value="RHO_RNA_BD"/>
    <property type="match status" value="1"/>
</dbReference>
<dbReference type="Gene3D" id="3.40.50.300">
    <property type="entry name" value="P-loop containing nucleotide triphosphate hydrolases"/>
    <property type="match status" value="1"/>
</dbReference>
<dbReference type="GO" id="GO:0006353">
    <property type="term" value="P:DNA-templated transcription termination"/>
    <property type="evidence" value="ECO:0007669"/>
    <property type="project" value="UniProtKB-UniRule"/>
</dbReference>
<dbReference type="InterPro" id="IPR041703">
    <property type="entry name" value="Rho_factor_ATP-bd"/>
</dbReference>
<evidence type="ECO:0000256" key="1">
    <source>
        <dbReference type="ARBA" id="ARBA00022472"/>
    </source>
</evidence>
<dbReference type="PATRIC" id="fig|1618371.3.peg.622"/>
<dbReference type="GO" id="GO:0003723">
    <property type="term" value="F:RNA binding"/>
    <property type="evidence" value="ECO:0007669"/>
    <property type="project" value="UniProtKB-UniRule"/>
</dbReference>
<keyword evidence="4 9" id="KW-0347">Helicase</keyword>
<dbReference type="AlphaFoldDB" id="A0A0G1U488"/>
<dbReference type="Proteomes" id="UP000033860">
    <property type="component" value="Unassembled WGS sequence"/>
</dbReference>
<name>A0A0G1U488_9BACT</name>
<dbReference type="EC" id="3.6.4.-" evidence="9 10"/>
<dbReference type="PANTHER" id="PTHR46425">
    <property type="entry name" value="TRANSCRIPTION TERMINATION FACTOR RHO"/>
    <property type="match status" value="1"/>
</dbReference>
<dbReference type="InterPro" id="IPR011113">
    <property type="entry name" value="Rho_RNA-bd"/>
</dbReference>
<dbReference type="NCBIfam" id="TIGR00767">
    <property type="entry name" value="rho"/>
    <property type="match status" value="1"/>
</dbReference>
<evidence type="ECO:0000256" key="10">
    <source>
        <dbReference type="NCBIfam" id="TIGR00767"/>
    </source>
</evidence>
<comment type="caution">
    <text evidence="9">Lacks conserved residue(s) required for the propagation of feature annotation.</text>
</comment>
<evidence type="ECO:0000256" key="4">
    <source>
        <dbReference type="ARBA" id="ARBA00022806"/>
    </source>
</evidence>
<dbReference type="HAMAP" id="MF_01884">
    <property type="entry name" value="Rho"/>
    <property type="match status" value="1"/>
</dbReference>
<comment type="subunit">
    <text evidence="9">Homohexamer. The homohexamer assembles into an open ring structure.</text>
</comment>
<keyword evidence="1 9" id="KW-0806">Transcription termination</keyword>
<dbReference type="GO" id="GO:0005524">
    <property type="term" value="F:ATP binding"/>
    <property type="evidence" value="ECO:0007669"/>
    <property type="project" value="UniProtKB-UniRule"/>
</dbReference>
<evidence type="ECO:0000313" key="13">
    <source>
        <dbReference type="EMBL" id="KKU61118.1"/>
    </source>
</evidence>
<feature type="binding site" evidence="9">
    <location>
        <position position="202"/>
    </location>
    <ligand>
        <name>ATP</name>
        <dbReference type="ChEBI" id="CHEBI:30616"/>
    </ligand>
</feature>
<evidence type="ECO:0000256" key="11">
    <source>
        <dbReference type="PROSITE-ProRule" id="PRU01203"/>
    </source>
</evidence>
<evidence type="ECO:0000256" key="7">
    <source>
        <dbReference type="ARBA" id="ARBA00023015"/>
    </source>
</evidence>
<dbReference type="CDD" id="cd01128">
    <property type="entry name" value="rho_factor_C"/>
    <property type="match status" value="1"/>
</dbReference>
<proteinExistence type="inferred from homology"/>
<dbReference type="GO" id="GO:0004386">
    <property type="term" value="F:helicase activity"/>
    <property type="evidence" value="ECO:0007669"/>
    <property type="project" value="UniProtKB-UniRule"/>
</dbReference>
<feature type="binding site" evidence="9">
    <location>
        <begin position="159"/>
        <end position="164"/>
    </location>
    <ligand>
        <name>ATP</name>
        <dbReference type="ChEBI" id="CHEBI:30616"/>
    </ligand>
</feature>
<protein>
    <recommendedName>
        <fullName evidence="9 10">Transcription termination factor Rho</fullName>
        <ecNumber evidence="9 10">3.6.4.-</ecNumber>
    </recommendedName>
    <alternativeName>
        <fullName evidence="9">ATP-dependent helicase Rho</fullName>
    </alternativeName>
</protein>
<keyword evidence="3 9" id="KW-0378">Hydrolase</keyword>
<evidence type="ECO:0000313" key="14">
    <source>
        <dbReference type="Proteomes" id="UP000033860"/>
    </source>
</evidence>
<evidence type="ECO:0000256" key="8">
    <source>
        <dbReference type="ARBA" id="ARBA00023163"/>
    </source>
</evidence>
<dbReference type="InterPro" id="IPR004665">
    <property type="entry name" value="Term_rho"/>
</dbReference>
<gene>
    <name evidence="9" type="primary">rho</name>
    <name evidence="13" type="ORF">UX85_C0004G0039</name>
</gene>
<evidence type="ECO:0000256" key="2">
    <source>
        <dbReference type="ARBA" id="ARBA00022741"/>
    </source>
</evidence>
<sequence length="416" mass="46563">MTNRPAFRKPMRRGPVGRMRPAQGVVARPLVVDNRMIPDAQLPTESVSGVLEITSEGHGLLRPNFSPSDRDVYISSSQIRRFRLRPGDVVEGPARKPKENERYWGLLKVEKVNGKDFDEGLRRPDFDRLTPIFPKEKLVLETDKGSVAARVIDLVAPIGKGQRGLIVSPPKAGKTTILKDIAHGIAENSPKVHLMAVLVGERPEEVTDIRKSVKGEVAASNFDEAAERQTKVAEIALDRAKRLVELGNDVVILLDSITRLARAYNLAIPTSGRTLSGGFDPAALYPPKRFFGAARNFEPFKVEGKEVGGSLTIIGTALVDTGSRMDELIYEEFKGTGNMELHLSRKLQERRMFPAINLQRSGTRQEQLLFNEKDYEKIRTMRRMIDVLDDNEQTEVMLERLRKTKSNKEFLSSLGK</sequence>
<dbReference type="GO" id="GO:0016787">
    <property type="term" value="F:hydrolase activity"/>
    <property type="evidence" value="ECO:0007669"/>
    <property type="project" value="UniProtKB-KW"/>
</dbReference>
<dbReference type="GO" id="GO:0008186">
    <property type="term" value="F:ATP-dependent activity, acting on RNA"/>
    <property type="evidence" value="ECO:0007669"/>
    <property type="project" value="UniProtKB-UniRule"/>
</dbReference>
<evidence type="ECO:0000256" key="6">
    <source>
        <dbReference type="ARBA" id="ARBA00022884"/>
    </source>
</evidence>
<dbReference type="CDD" id="cd04459">
    <property type="entry name" value="Rho_CSD"/>
    <property type="match status" value="1"/>
</dbReference>
<dbReference type="SMART" id="SM00382">
    <property type="entry name" value="AAA"/>
    <property type="match status" value="1"/>
</dbReference>
<evidence type="ECO:0000256" key="5">
    <source>
        <dbReference type="ARBA" id="ARBA00022840"/>
    </source>
</evidence>
<dbReference type="InterPro" id="IPR003593">
    <property type="entry name" value="AAA+_ATPase"/>
</dbReference>
<dbReference type="Gene3D" id="2.40.50.140">
    <property type="entry name" value="Nucleic acid-binding proteins"/>
    <property type="match status" value="1"/>
</dbReference>
<keyword evidence="8 9" id="KW-0804">Transcription</keyword>
<evidence type="ECO:0000256" key="3">
    <source>
        <dbReference type="ARBA" id="ARBA00022801"/>
    </source>
</evidence>
<dbReference type="SUPFAM" id="SSF50249">
    <property type="entry name" value="Nucleic acid-binding proteins"/>
    <property type="match status" value="1"/>
</dbReference>
<feature type="domain" description="Rho RNA-BD" evidence="12">
    <location>
        <begin position="44"/>
        <end position="116"/>
    </location>
</feature>
<feature type="binding site" evidence="9">
    <location>
        <begin position="171"/>
        <end position="176"/>
    </location>
    <ligand>
        <name>ATP</name>
        <dbReference type="ChEBI" id="CHEBI:30616"/>
    </ligand>
</feature>
<dbReference type="InterPro" id="IPR011129">
    <property type="entry name" value="CSD"/>
</dbReference>
<comment type="caution">
    <text evidence="13">The sequence shown here is derived from an EMBL/GenBank/DDBJ whole genome shotgun (WGS) entry which is preliminary data.</text>
</comment>
<accession>A0A0G1U488</accession>
<dbReference type="InterPro" id="IPR012340">
    <property type="entry name" value="NA-bd_OB-fold"/>
</dbReference>
<dbReference type="SMART" id="SM00357">
    <property type="entry name" value="CSP"/>
    <property type="match status" value="1"/>
</dbReference>
<keyword evidence="5 9" id="KW-0067">ATP-binding</keyword>
<dbReference type="InterPro" id="IPR000194">
    <property type="entry name" value="ATPase_F1/V1/A1_a/bsu_nucl-bd"/>
</dbReference>